<evidence type="ECO:0000313" key="4">
    <source>
        <dbReference type="Proteomes" id="UP000273278"/>
    </source>
</evidence>
<gene>
    <name evidence="3" type="ORF">BKD89_07645</name>
</gene>
<evidence type="ECO:0000256" key="1">
    <source>
        <dbReference type="SAM" id="Coils"/>
    </source>
</evidence>
<proteinExistence type="predicted"/>
<feature type="region of interest" description="Disordered" evidence="2">
    <location>
        <begin position="167"/>
        <end position="188"/>
    </location>
</feature>
<dbReference type="Proteomes" id="UP000273278">
    <property type="component" value="Chromosome"/>
</dbReference>
<accession>A0A3G3IIT2</accession>
<dbReference type="GeneID" id="41322327"/>
<sequence length="188" mass="21141">MNDFKTMAKSGKDFATIIYDHVSEDVENIVAEVFTDGMKIQTILCDESDTSITIQPLAKGNYTYTITQIAGGTVSKSEGEFSIVRDNENDELFRAMMDKLEEFGKQIKKLYDKVDELAKKTGSDNTEVENQKKYVENATKLQILNAKLNACESEIVALQNEQLHEDIDGPSLGQMKKDLEGLFRAERP</sequence>
<dbReference type="EMBL" id="CP017686">
    <property type="protein sequence ID" value="AYQ55661.1"/>
    <property type="molecule type" value="Genomic_DNA"/>
</dbReference>
<reference evidence="3 4" key="1">
    <citation type="submission" date="2016-10" db="EMBL/GenBank/DDBJ databases">
        <title>Complete genome of the TMA-utilizing, human hosted archaeon Methanomethylophilus alvus Gen. nov, sp. nov., strain Mx-05, derived from a pure culture.</title>
        <authorList>
            <person name="Brugere J.-F."/>
            <person name="Ben Hania W."/>
            <person name="Chaudhary P.P."/>
            <person name="Gaci N."/>
            <person name="Borrel G."/>
            <person name="Cao Van Tuat L."/>
            <person name="Fardeau M.-L."/>
            <person name="Harris H.M.B."/>
            <person name="O'Toole P.W."/>
            <person name="Ollivier B."/>
        </authorList>
    </citation>
    <scope>NUCLEOTIDE SEQUENCE [LARGE SCALE GENOMIC DNA]</scope>
    <source>
        <strain evidence="3 4">Mx-05</strain>
    </source>
</reference>
<keyword evidence="1" id="KW-0175">Coiled coil</keyword>
<feature type="compositionally biased region" description="Basic and acidic residues" evidence="2">
    <location>
        <begin position="175"/>
        <end position="188"/>
    </location>
</feature>
<evidence type="ECO:0000256" key="2">
    <source>
        <dbReference type="SAM" id="MobiDB-lite"/>
    </source>
</evidence>
<dbReference type="AlphaFoldDB" id="A0A3G3IIT2"/>
<name>A0A3G3IIT2_9ARCH</name>
<evidence type="ECO:0000313" key="3">
    <source>
        <dbReference type="EMBL" id="AYQ55661.1"/>
    </source>
</evidence>
<organism evidence="3 4">
    <name type="scientific">Methanomethylophilus alvi</name>
    <dbReference type="NCBI Taxonomy" id="1291540"/>
    <lineage>
        <taxon>Archaea</taxon>
        <taxon>Methanobacteriati</taxon>
        <taxon>Thermoplasmatota</taxon>
        <taxon>Thermoplasmata</taxon>
        <taxon>Methanomassiliicoccales</taxon>
        <taxon>Methanomethylophilaceae</taxon>
        <taxon>Methanomethylophilus</taxon>
    </lineage>
</organism>
<feature type="coiled-coil region" evidence="1">
    <location>
        <begin position="100"/>
        <end position="161"/>
    </location>
</feature>
<dbReference type="RefSeq" id="WP_015505441.1">
    <property type="nucleotide sequence ID" value="NZ_CP017686.1"/>
</dbReference>
<protein>
    <submittedName>
        <fullName evidence="3">Uncharacterized protein</fullName>
    </submittedName>
</protein>